<dbReference type="AlphaFoldDB" id="A0AAV5KPF1"/>
<proteinExistence type="predicted"/>
<accession>A0AAV5KPF1</accession>
<dbReference type="EMBL" id="BPVZ01000072">
    <property type="protein sequence ID" value="GKV26469.1"/>
    <property type="molecule type" value="Genomic_DNA"/>
</dbReference>
<protein>
    <submittedName>
        <fullName evidence="1">Uncharacterized protein</fullName>
    </submittedName>
</protein>
<evidence type="ECO:0000313" key="1">
    <source>
        <dbReference type="EMBL" id="GKV26469.1"/>
    </source>
</evidence>
<keyword evidence="2" id="KW-1185">Reference proteome</keyword>
<reference evidence="1 2" key="1">
    <citation type="journal article" date="2021" name="Commun. Biol.">
        <title>The genome of Shorea leprosula (Dipterocarpaceae) highlights the ecological relevance of drought in aseasonal tropical rainforests.</title>
        <authorList>
            <person name="Ng K.K.S."/>
            <person name="Kobayashi M.J."/>
            <person name="Fawcett J.A."/>
            <person name="Hatakeyama M."/>
            <person name="Paape T."/>
            <person name="Ng C.H."/>
            <person name="Ang C.C."/>
            <person name="Tnah L.H."/>
            <person name="Lee C.T."/>
            <person name="Nishiyama T."/>
            <person name="Sese J."/>
            <person name="O'Brien M.J."/>
            <person name="Copetti D."/>
            <person name="Mohd Noor M.I."/>
            <person name="Ong R.C."/>
            <person name="Putra M."/>
            <person name="Sireger I.Z."/>
            <person name="Indrioko S."/>
            <person name="Kosugi Y."/>
            <person name="Izuno A."/>
            <person name="Isagi Y."/>
            <person name="Lee S.L."/>
            <person name="Shimizu K.K."/>
        </authorList>
    </citation>
    <scope>NUCLEOTIDE SEQUENCE [LARGE SCALE GENOMIC DNA]</scope>
    <source>
        <strain evidence="1">214</strain>
    </source>
</reference>
<name>A0AAV5KPF1_9ROSI</name>
<gene>
    <name evidence="1" type="ORF">SLEP1_g35760</name>
</gene>
<comment type="caution">
    <text evidence="1">The sequence shown here is derived from an EMBL/GenBank/DDBJ whole genome shotgun (WGS) entry which is preliminary data.</text>
</comment>
<organism evidence="1 2">
    <name type="scientific">Rubroshorea leprosula</name>
    <dbReference type="NCBI Taxonomy" id="152421"/>
    <lineage>
        <taxon>Eukaryota</taxon>
        <taxon>Viridiplantae</taxon>
        <taxon>Streptophyta</taxon>
        <taxon>Embryophyta</taxon>
        <taxon>Tracheophyta</taxon>
        <taxon>Spermatophyta</taxon>
        <taxon>Magnoliopsida</taxon>
        <taxon>eudicotyledons</taxon>
        <taxon>Gunneridae</taxon>
        <taxon>Pentapetalae</taxon>
        <taxon>rosids</taxon>
        <taxon>malvids</taxon>
        <taxon>Malvales</taxon>
        <taxon>Dipterocarpaceae</taxon>
        <taxon>Rubroshorea</taxon>
    </lineage>
</organism>
<evidence type="ECO:0000313" key="2">
    <source>
        <dbReference type="Proteomes" id="UP001054252"/>
    </source>
</evidence>
<sequence>MSPQLTGCARSPWALPPTKETTSSLALWPFKGTFA</sequence>
<dbReference type="Proteomes" id="UP001054252">
    <property type="component" value="Unassembled WGS sequence"/>
</dbReference>